<proteinExistence type="predicted"/>
<evidence type="ECO:0000313" key="3">
    <source>
        <dbReference type="Proteomes" id="UP000054632"/>
    </source>
</evidence>
<dbReference type="AlphaFoldDB" id="A0A0V1EEJ3"/>
<keyword evidence="1" id="KW-0472">Membrane</keyword>
<keyword evidence="1" id="KW-0812">Transmembrane</keyword>
<name>A0A0V1EEJ3_TRIPS</name>
<keyword evidence="1" id="KW-1133">Transmembrane helix</keyword>
<evidence type="ECO:0000313" key="2">
    <source>
        <dbReference type="EMBL" id="KRY72060.1"/>
    </source>
</evidence>
<sequence length="80" mass="9087">MFETLSHFEKFLLHRLFSIFTLEVTGVVILTGKPCLVSTKRICYPHSSYSTFILKTGKHGNGKQTLSTEDVHRCAKTEII</sequence>
<organism evidence="2 3">
    <name type="scientific">Trichinella pseudospiralis</name>
    <name type="common">Parasitic roundworm</name>
    <dbReference type="NCBI Taxonomy" id="6337"/>
    <lineage>
        <taxon>Eukaryota</taxon>
        <taxon>Metazoa</taxon>
        <taxon>Ecdysozoa</taxon>
        <taxon>Nematoda</taxon>
        <taxon>Enoplea</taxon>
        <taxon>Dorylaimia</taxon>
        <taxon>Trichinellida</taxon>
        <taxon>Trichinellidae</taxon>
        <taxon>Trichinella</taxon>
    </lineage>
</organism>
<reference evidence="2 3" key="1">
    <citation type="submission" date="2015-01" db="EMBL/GenBank/DDBJ databases">
        <title>Evolution of Trichinella species and genotypes.</title>
        <authorList>
            <person name="Korhonen P.K."/>
            <person name="Edoardo P."/>
            <person name="Giuseppe L.R."/>
            <person name="Gasser R.B."/>
        </authorList>
    </citation>
    <scope>NUCLEOTIDE SEQUENCE [LARGE SCALE GENOMIC DNA]</scope>
    <source>
        <strain evidence="2">ISS13</strain>
    </source>
</reference>
<feature type="transmembrane region" description="Helical" evidence="1">
    <location>
        <begin position="12"/>
        <end position="32"/>
    </location>
</feature>
<comment type="caution">
    <text evidence="2">The sequence shown here is derived from an EMBL/GenBank/DDBJ whole genome shotgun (WGS) entry which is preliminary data.</text>
</comment>
<evidence type="ECO:0000256" key="1">
    <source>
        <dbReference type="SAM" id="Phobius"/>
    </source>
</evidence>
<accession>A0A0V1EEJ3</accession>
<gene>
    <name evidence="2" type="ORF">T4A_11820</name>
</gene>
<protein>
    <submittedName>
        <fullName evidence="2">Uncharacterized protein</fullName>
    </submittedName>
</protein>
<dbReference type="EMBL" id="JYDR01000049">
    <property type="protein sequence ID" value="KRY72060.1"/>
    <property type="molecule type" value="Genomic_DNA"/>
</dbReference>
<dbReference type="Proteomes" id="UP000054632">
    <property type="component" value="Unassembled WGS sequence"/>
</dbReference>